<dbReference type="AlphaFoldDB" id="A0A1V6PJF5"/>
<protein>
    <recommendedName>
        <fullName evidence="3">F-box domain-containing protein</fullName>
    </recommendedName>
</protein>
<dbReference type="OrthoDB" id="3800738at2759"/>
<evidence type="ECO:0008006" key="3">
    <source>
        <dbReference type="Google" id="ProtNLM"/>
    </source>
</evidence>
<evidence type="ECO:0000313" key="2">
    <source>
        <dbReference type="Proteomes" id="UP000191522"/>
    </source>
</evidence>
<dbReference type="STRING" id="69771.A0A1V6PJF5"/>
<name>A0A1V6PJF5_PENDC</name>
<proteinExistence type="predicted"/>
<dbReference type="OMA" id="WASLIRN"/>
<evidence type="ECO:0000313" key="1">
    <source>
        <dbReference type="EMBL" id="OQD77149.1"/>
    </source>
</evidence>
<keyword evidence="2" id="KW-1185">Reference proteome</keyword>
<reference evidence="2" key="1">
    <citation type="journal article" date="2017" name="Nat. Microbiol.">
        <title>Global analysis of biosynthetic gene clusters reveals vast potential of secondary metabolite production in Penicillium species.</title>
        <authorList>
            <person name="Nielsen J.C."/>
            <person name="Grijseels S."/>
            <person name="Prigent S."/>
            <person name="Ji B."/>
            <person name="Dainat J."/>
            <person name="Nielsen K.F."/>
            <person name="Frisvad J.C."/>
            <person name="Workman M."/>
            <person name="Nielsen J."/>
        </authorList>
    </citation>
    <scope>NUCLEOTIDE SEQUENCE [LARGE SCALE GENOMIC DNA]</scope>
    <source>
        <strain evidence="2">IBT 11843</strain>
    </source>
</reference>
<accession>A0A1V6PJF5</accession>
<sequence>MDMRTLIAAQRVCRMWAGLIRESRTLQQALFLAPVDQAFPFLLQLKSLNSVQYTDTVGWTIDGMEVITLSNLDLMKSSTKKERYLRPEASWWRMYAHQPPMYTVGQFLPVGEQLHISSRPSISPRQKDGL</sequence>
<comment type="caution">
    <text evidence="1">The sequence shown here is derived from an EMBL/GenBank/DDBJ whole genome shotgun (WGS) entry which is preliminary data.</text>
</comment>
<gene>
    <name evidence="1" type="ORF">PENDEC_c003G02061</name>
</gene>
<dbReference type="EMBL" id="MDYL01000003">
    <property type="protein sequence ID" value="OQD77149.1"/>
    <property type="molecule type" value="Genomic_DNA"/>
</dbReference>
<dbReference type="Proteomes" id="UP000191522">
    <property type="component" value="Unassembled WGS sequence"/>
</dbReference>
<organism evidence="1 2">
    <name type="scientific">Penicillium decumbens</name>
    <dbReference type="NCBI Taxonomy" id="69771"/>
    <lineage>
        <taxon>Eukaryota</taxon>
        <taxon>Fungi</taxon>
        <taxon>Dikarya</taxon>
        <taxon>Ascomycota</taxon>
        <taxon>Pezizomycotina</taxon>
        <taxon>Eurotiomycetes</taxon>
        <taxon>Eurotiomycetidae</taxon>
        <taxon>Eurotiales</taxon>
        <taxon>Aspergillaceae</taxon>
        <taxon>Penicillium</taxon>
    </lineage>
</organism>